<organism evidence="2 3">
    <name type="scientific">Pseudalgibacter alginicilyticus</name>
    <dbReference type="NCBI Taxonomy" id="1736674"/>
    <lineage>
        <taxon>Bacteria</taxon>
        <taxon>Pseudomonadati</taxon>
        <taxon>Bacteroidota</taxon>
        <taxon>Flavobacteriia</taxon>
        <taxon>Flavobacteriales</taxon>
        <taxon>Flavobacteriaceae</taxon>
        <taxon>Pseudalgibacter</taxon>
    </lineage>
</organism>
<reference evidence="2 3" key="1">
    <citation type="submission" date="2015-10" db="EMBL/GenBank/DDBJ databases">
        <authorList>
            <person name="Gilbert D.G."/>
        </authorList>
    </citation>
    <scope>NUCLEOTIDE SEQUENCE [LARGE SCALE GENOMIC DNA]</scope>
    <source>
        <strain evidence="3">HZ-22</strain>
    </source>
</reference>
<proteinExistence type="predicted"/>
<dbReference type="EMBL" id="CP012898">
    <property type="protein sequence ID" value="ALJ03873.1"/>
    <property type="molecule type" value="Genomic_DNA"/>
</dbReference>
<dbReference type="AlphaFoldDB" id="A0A0P0CZZ1"/>
<evidence type="ECO:0000313" key="3">
    <source>
        <dbReference type="Proteomes" id="UP000057981"/>
    </source>
</evidence>
<dbReference type="KEGG" id="ahz:APS56_01325"/>
<name>A0A0P0CZZ1_9FLAO</name>
<evidence type="ECO:0000256" key="1">
    <source>
        <dbReference type="SAM" id="Phobius"/>
    </source>
</evidence>
<dbReference type="Proteomes" id="UP000057981">
    <property type="component" value="Chromosome"/>
</dbReference>
<dbReference type="RefSeq" id="WP_054724057.1">
    <property type="nucleotide sequence ID" value="NZ_CP012898.1"/>
</dbReference>
<keyword evidence="3" id="KW-1185">Reference proteome</keyword>
<dbReference type="STRING" id="1736674.APS56_01325"/>
<dbReference type="Pfam" id="PF16250">
    <property type="entry name" value="DUF4907"/>
    <property type="match status" value="1"/>
</dbReference>
<dbReference type="OrthoDB" id="674043at2"/>
<feature type="transmembrane region" description="Helical" evidence="1">
    <location>
        <begin position="7"/>
        <end position="26"/>
    </location>
</feature>
<keyword evidence="1" id="KW-0472">Membrane</keyword>
<gene>
    <name evidence="2" type="ORF">APS56_01325</name>
</gene>
<keyword evidence="1" id="KW-1133">Transmembrane helix</keyword>
<sequence length="115" mass="13536">MKRARSKYIIVFLLILSVVFVGLIIYKTIFNNKLEPYQAIVYKENSGYGYRIMHYGKLLIKQDFIPTVQSNQPFCNYEDAQKIADLVLQKLNKQENPKILISELKEYQIKLNCIN</sequence>
<dbReference type="InterPro" id="IPR032593">
    <property type="entry name" value="DUF4907"/>
</dbReference>
<evidence type="ECO:0000313" key="2">
    <source>
        <dbReference type="EMBL" id="ALJ03873.1"/>
    </source>
</evidence>
<accession>A0A0P0CZZ1</accession>
<protein>
    <recommendedName>
        <fullName evidence="4">DUF4907 domain-containing protein</fullName>
    </recommendedName>
</protein>
<keyword evidence="1" id="KW-0812">Transmembrane</keyword>
<evidence type="ECO:0008006" key="4">
    <source>
        <dbReference type="Google" id="ProtNLM"/>
    </source>
</evidence>